<dbReference type="GO" id="GO:0004326">
    <property type="term" value="F:tetrahydrofolylpolyglutamate synthase activity"/>
    <property type="evidence" value="ECO:0007669"/>
    <property type="project" value="UniProtKB-EC"/>
</dbReference>
<dbReference type="PANTHER" id="PTHR11136">
    <property type="entry name" value="FOLYLPOLYGLUTAMATE SYNTHASE-RELATED"/>
    <property type="match status" value="1"/>
</dbReference>
<evidence type="ECO:0000256" key="5">
    <source>
        <dbReference type="ARBA" id="ARBA00013023"/>
    </source>
</evidence>
<dbReference type="NCBIfam" id="NF008101">
    <property type="entry name" value="PRK10846.1"/>
    <property type="match status" value="1"/>
</dbReference>
<evidence type="ECO:0000256" key="21">
    <source>
        <dbReference type="PIRNR" id="PIRNR001563"/>
    </source>
</evidence>
<comment type="catalytic activity">
    <reaction evidence="19">
        <text>(6R)-5,10-methylenetetrahydrofolyl-(gamma-L-Glu)(n) + L-glutamate + ATP = (6R)-5,10-methylenetetrahydrofolyl-(gamma-L-Glu)(n+1) + ADP + phosphate + H(+)</text>
        <dbReference type="Rhea" id="RHEA:51912"/>
        <dbReference type="Rhea" id="RHEA-COMP:13257"/>
        <dbReference type="Rhea" id="RHEA-COMP:13258"/>
        <dbReference type="ChEBI" id="CHEBI:15378"/>
        <dbReference type="ChEBI" id="CHEBI:29985"/>
        <dbReference type="ChEBI" id="CHEBI:30616"/>
        <dbReference type="ChEBI" id="CHEBI:43474"/>
        <dbReference type="ChEBI" id="CHEBI:136572"/>
        <dbReference type="ChEBI" id="CHEBI:456216"/>
        <dbReference type="EC" id="6.3.2.17"/>
    </reaction>
</comment>
<feature type="domain" description="Mur ligase C-terminal" evidence="22">
    <location>
        <begin position="288"/>
        <end position="410"/>
    </location>
</feature>
<keyword evidence="11 21" id="KW-0067">ATP-binding</keyword>
<comment type="pathway">
    <text evidence="3">Cofactor biosynthesis; tetrahydrofolylpolyglutamate biosynthesis.</text>
</comment>
<evidence type="ECO:0000256" key="1">
    <source>
        <dbReference type="ARBA" id="ARBA00002714"/>
    </source>
</evidence>
<evidence type="ECO:0000256" key="4">
    <source>
        <dbReference type="ARBA" id="ARBA00008276"/>
    </source>
</evidence>
<dbReference type="SUPFAM" id="SSF53623">
    <property type="entry name" value="MurD-like peptide ligases, catalytic domain"/>
    <property type="match status" value="1"/>
</dbReference>
<comment type="pathway">
    <text evidence="2">Cofactor biosynthesis; tetrahydrofolate biosynthesis; 7,8-dihydrofolate from 2-amino-4-hydroxy-6-hydroxymethyl-7,8-dihydropteridine diphosphate and 4-aminobenzoate: step 2/2.</text>
</comment>
<keyword evidence="25" id="KW-1185">Reference proteome</keyword>
<dbReference type="GO" id="GO:0008841">
    <property type="term" value="F:dihydrofolate synthase activity"/>
    <property type="evidence" value="ECO:0007669"/>
    <property type="project" value="UniProtKB-EC"/>
</dbReference>
<dbReference type="InterPro" id="IPR001645">
    <property type="entry name" value="Folylpolyglutamate_synth"/>
</dbReference>
<keyword evidence="10 21" id="KW-0547">Nucleotide-binding</keyword>
<dbReference type="EC" id="6.3.2.12" evidence="5"/>
<evidence type="ECO:0000256" key="7">
    <source>
        <dbReference type="ARBA" id="ARBA00019357"/>
    </source>
</evidence>
<comment type="function">
    <text evidence="1">Functions in two distinct reactions of the de novo folate biosynthetic pathway. Catalyzes the addition of a glutamate residue to dihydropteroate (7,8-dihydropteroate or H2Pte) to form dihydrofolate (7,8-dihydrofolate monoglutamate or H2Pte-Glu). Also catalyzes successive additions of L-glutamate to tetrahydrofolate or 10-formyltetrahydrofolate or 5,10-methylenetetrahydrofolate, leading to folylpolyglutamate derivatives.</text>
</comment>
<evidence type="ECO:0000259" key="22">
    <source>
        <dbReference type="Pfam" id="PF02875"/>
    </source>
</evidence>
<keyword evidence="13" id="KW-0289">Folate biosynthesis</keyword>
<dbReference type="Pfam" id="PF08245">
    <property type="entry name" value="Mur_ligase_M"/>
    <property type="match status" value="1"/>
</dbReference>
<evidence type="ECO:0000256" key="13">
    <source>
        <dbReference type="ARBA" id="ARBA00022909"/>
    </source>
</evidence>
<dbReference type="InterPro" id="IPR013221">
    <property type="entry name" value="Mur_ligase_cen"/>
</dbReference>
<name>A0ABZ1CHC1_9PROT</name>
<evidence type="ECO:0000256" key="18">
    <source>
        <dbReference type="ARBA" id="ARBA00047808"/>
    </source>
</evidence>
<comment type="catalytic activity">
    <reaction evidence="18">
        <text>10-formyltetrahydrofolyl-(gamma-L-Glu)(n) + L-glutamate + ATP = 10-formyltetrahydrofolyl-(gamma-L-Glu)(n+1) + ADP + phosphate + H(+)</text>
        <dbReference type="Rhea" id="RHEA:51904"/>
        <dbReference type="Rhea" id="RHEA-COMP:13088"/>
        <dbReference type="Rhea" id="RHEA-COMP:14300"/>
        <dbReference type="ChEBI" id="CHEBI:15378"/>
        <dbReference type="ChEBI" id="CHEBI:29985"/>
        <dbReference type="ChEBI" id="CHEBI:30616"/>
        <dbReference type="ChEBI" id="CHEBI:43474"/>
        <dbReference type="ChEBI" id="CHEBI:134413"/>
        <dbReference type="ChEBI" id="CHEBI:456216"/>
        <dbReference type="EC" id="6.3.2.17"/>
    </reaction>
</comment>
<evidence type="ECO:0000256" key="9">
    <source>
        <dbReference type="ARBA" id="ARBA00022723"/>
    </source>
</evidence>
<keyword evidence="12" id="KW-0460">Magnesium</keyword>
<reference evidence="24 25" key="1">
    <citation type="submission" date="2023-12" db="EMBL/GenBank/DDBJ databases">
        <title>Thiobacillus sedimentum sp. nov., a chemolithoautotrophic sulfur-oxidizing bacterium isolated from freshwater sediment.</title>
        <authorList>
            <person name="Luo J."/>
            <person name="Dai C."/>
        </authorList>
    </citation>
    <scope>NUCLEOTIDE SEQUENCE [LARGE SCALE GENOMIC DNA]</scope>
    <source>
        <strain evidence="24 25">SCUT-2</strain>
    </source>
</reference>
<protein>
    <recommendedName>
        <fullName evidence="7">Dihydrofolate synthase/folylpolyglutamate synthase</fullName>
        <ecNumber evidence="5">6.3.2.12</ecNumber>
        <ecNumber evidence="6">6.3.2.17</ecNumber>
    </recommendedName>
    <alternativeName>
        <fullName evidence="16">Folylpoly-gamma-glutamate synthetase-dihydrofolate synthetase</fullName>
    </alternativeName>
    <alternativeName>
        <fullName evidence="14">Folylpolyglutamate synthetase</fullName>
    </alternativeName>
    <alternativeName>
        <fullName evidence="15">Tetrahydrofolylpolyglutamate synthase</fullName>
    </alternativeName>
</protein>
<evidence type="ECO:0000313" key="25">
    <source>
        <dbReference type="Proteomes" id="UP001334732"/>
    </source>
</evidence>
<keyword evidence="8 21" id="KW-0436">Ligase</keyword>
<dbReference type="SUPFAM" id="SSF53244">
    <property type="entry name" value="MurD-like peptide ligases, peptide-binding domain"/>
    <property type="match status" value="1"/>
</dbReference>
<evidence type="ECO:0000256" key="3">
    <source>
        <dbReference type="ARBA" id="ARBA00005150"/>
    </source>
</evidence>
<dbReference type="Gene3D" id="3.40.1190.10">
    <property type="entry name" value="Mur-like, catalytic domain"/>
    <property type="match status" value="1"/>
</dbReference>
<dbReference type="PIRSF" id="PIRSF001563">
    <property type="entry name" value="Folylpolyglu_synth"/>
    <property type="match status" value="1"/>
</dbReference>
<dbReference type="PANTHER" id="PTHR11136:SF0">
    <property type="entry name" value="DIHYDROFOLATE SYNTHETASE-RELATED"/>
    <property type="match status" value="1"/>
</dbReference>
<evidence type="ECO:0000256" key="6">
    <source>
        <dbReference type="ARBA" id="ARBA00013025"/>
    </source>
</evidence>
<dbReference type="InterPro" id="IPR004101">
    <property type="entry name" value="Mur_ligase_C"/>
</dbReference>
<evidence type="ECO:0000256" key="8">
    <source>
        <dbReference type="ARBA" id="ARBA00022598"/>
    </source>
</evidence>
<dbReference type="Pfam" id="PF02875">
    <property type="entry name" value="Mur_ligase_C"/>
    <property type="match status" value="1"/>
</dbReference>
<comment type="catalytic activity">
    <reaction evidence="20">
        <text>7,8-dihydropteroate + L-glutamate + ATP = 7,8-dihydrofolate + ADP + phosphate + H(+)</text>
        <dbReference type="Rhea" id="RHEA:23584"/>
        <dbReference type="ChEBI" id="CHEBI:15378"/>
        <dbReference type="ChEBI" id="CHEBI:17839"/>
        <dbReference type="ChEBI" id="CHEBI:29985"/>
        <dbReference type="ChEBI" id="CHEBI:30616"/>
        <dbReference type="ChEBI" id="CHEBI:43474"/>
        <dbReference type="ChEBI" id="CHEBI:57451"/>
        <dbReference type="ChEBI" id="CHEBI:456216"/>
        <dbReference type="EC" id="6.3.2.12"/>
    </reaction>
</comment>
<evidence type="ECO:0000256" key="14">
    <source>
        <dbReference type="ARBA" id="ARBA00030048"/>
    </source>
</evidence>
<evidence type="ECO:0000256" key="10">
    <source>
        <dbReference type="ARBA" id="ARBA00022741"/>
    </source>
</evidence>
<dbReference type="Proteomes" id="UP001334732">
    <property type="component" value="Chromosome"/>
</dbReference>
<keyword evidence="9" id="KW-0479">Metal-binding</keyword>
<dbReference type="InterPro" id="IPR036615">
    <property type="entry name" value="Mur_ligase_C_dom_sf"/>
</dbReference>
<dbReference type="EC" id="6.3.2.17" evidence="6"/>
<evidence type="ECO:0000256" key="15">
    <source>
        <dbReference type="ARBA" id="ARBA00030592"/>
    </source>
</evidence>
<dbReference type="Gene3D" id="3.90.190.20">
    <property type="entry name" value="Mur ligase, C-terminal domain"/>
    <property type="match status" value="1"/>
</dbReference>
<organism evidence="24 25">
    <name type="scientific">Thiobacillus sedimenti</name>
    <dbReference type="NCBI Taxonomy" id="3110231"/>
    <lineage>
        <taxon>Bacteria</taxon>
        <taxon>Pseudomonadati</taxon>
        <taxon>Pseudomonadota</taxon>
        <taxon>Betaproteobacteria</taxon>
        <taxon>Nitrosomonadales</taxon>
        <taxon>Thiobacillaceae</taxon>
        <taxon>Thiobacillus</taxon>
    </lineage>
</organism>
<dbReference type="NCBIfam" id="TIGR01499">
    <property type="entry name" value="folC"/>
    <property type="match status" value="1"/>
</dbReference>
<accession>A0ABZ1CHC1</accession>
<feature type="domain" description="Mur ligase central" evidence="23">
    <location>
        <begin position="48"/>
        <end position="190"/>
    </location>
</feature>
<dbReference type="RefSeq" id="WP_324778969.1">
    <property type="nucleotide sequence ID" value="NZ_CP141769.1"/>
</dbReference>
<evidence type="ECO:0000313" key="24">
    <source>
        <dbReference type="EMBL" id="WRS38438.1"/>
    </source>
</evidence>
<evidence type="ECO:0000259" key="23">
    <source>
        <dbReference type="Pfam" id="PF08245"/>
    </source>
</evidence>
<dbReference type="InterPro" id="IPR036565">
    <property type="entry name" value="Mur-like_cat_sf"/>
</dbReference>
<evidence type="ECO:0000256" key="16">
    <source>
        <dbReference type="ARBA" id="ARBA00032510"/>
    </source>
</evidence>
<evidence type="ECO:0000256" key="2">
    <source>
        <dbReference type="ARBA" id="ARBA00004799"/>
    </source>
</evidence>
<comment type="catalytic activity">
    <reaction evidence="17">
        <text>(6S)-5,6,7,8-tetrahydrofolyl-(gamma-L-Glu)(n) + L-glutamate + ATP = (6S)-5,6,7,8-tetrahydrofolyl-(gamma-L-Glu)(n+1) + ADP + phosphate + H(+)</text>
        <dbReference type="Rhea" id="RHEA:10580"/>
        <dbReference type="Rhea" id="RHEA-COMP:14738"/>
        <dbReference type="Rhea" id="RHEA-COMP:14740"/>
        <dbReference type="ChEBI" id="CHEBI:15378"/>
        <dbReference type="ChEBI" id="CHEBI:29985"/>
        <dbReference type="ChEBI" id="CHEBI:30616"/>
        <dbReference type="ChEBI" id="CHEBI:43474"/>
        <dbReference type="ChEBI" id="CHEBI:141005"/>
        <dbReference type="ChEBI" id="CHEBI:456216"/>
        <dbReference type="EC" id="6.3.2.17"/>
    </reaction>
</comment>
<evidence type="ECO:0000256" key="20">
    <source>
        <dbReference type="ARBA" id="ARBA00049161"/>
    </source>
</evidence>
<gene>
    <name evidence="24" type="primary">folC</name>
    <name evidence="24" type="ORF">VA613_10525</name>
</gene>
<comment type="similarity">
    <text evidence="4 21">Belongs to the folylpolyglutamate synthase family.</text>
</comment>
<evidence type="ECO:0000256" key="12">
    <source>
        <dbReference type="ARBA" id="ARBA00022842"/>
    </source>
</evidence>
<sequence length="424" mass="44766">MADTPSALDAWLARLEQLHPSTIELGLDRVRRVKDALGLAPAFPLIVVGGTNGKGSTCAYLEAVLGAAGYRTGLYTSPHLLRYNERVRIAGREADDADLVAAFERIDVARGDTSLTYFEFGTLGAMLQFIDAGVDVAILEVGLGGRLDAVNVFDADAAIVTSVDLDHIEYLGDTREQIGFEKAGIYRAGRPAICADPVPPASLLEQAGRIGAGLRCYGREFAARREGGRWRYEGVDATWPALPLPAMPGPFQLRNAAAALAALEALAARLPVGEAAIRAGLAEARVAGRFQRVACAPEVILDVAHNPEAARALAAALREQPAKGRTLAVVGMLADKDAAGVVAALRDAIDAWWACTPDSPRARDAATLAAIVRDATGAAEVSVQPDVWRALAEARGAAREDDRILVFGSFYTVAAVLDHAATQQ</sequence>
<evidence type="ECO:0000256" key="17">
    <source>
        <dbReference type="ARBA" id="ARBA00047493"/>
    </source>
</evidence>
<proteinExistence type="inferred from homology"/>
<evidence type="ECO:0000256" key="19">
    <source>
        <dbReference type="ARBA" id="ARBA00049035"/>
    </source>
</evidence>
<dbReference type="EMBL" id="CP141769">
    <property type="protein sequence ID" value="WRS38438.1"/>
    <property type="molecule type" value="Genomic_DNA"/>
</dbReference>
<evidence type="ECO:0000256" key="11">
    <source>
        <dbReference type="ARBA" id="ARBA00022840"/>
    </source>
</evidence>